<keyword evidence="1" id="KW-0472">Membrane</keyword>
<name>A0A8S5RBG7_9VIRU</name>
<dbReference type="EMBL" id="BK059091">
    <property type="protein sequence ID" value="DAE28695.1"/>
    <property type="molecule type" value="Genomic_DNA"/>
</dbReference>
<proteinExistence type="predicted"/>
<keyword evidence="1" id="KW-0812">Transmembrane</keyword>
<evidence type="ECO:0000313" key="2">
    <source>
        <dbReference type="EMBL" id="DAE28695.1"/>
    </source>
</evidence>
<protein>
    <submittedName>
        <fullName evidence="2">Uncharacterized protein</fullName>
    </submittedName>
</protein>
<keyword evidence="1" id="KW-1133">Transmembrane helix</keyword>
<reference evidence="2" key="1">
    <citation type="journal article" date="2021" name="Proc. Natl. Acad. Sci. U.S.A.">
        <title>A Catalog of Tens of Thousands of Viruses from Human Metagenomes Reveals Hidden Associations with Chronic Diseases.</title>
        <authorList>
            <person name="Tisza M.J."/>
            <person name="Buck C.B."/>
        </authorList>
    </citation>
    <scope>NUCLEOTIDE SEQUENCE</scope>
    <source>
        <strain evidence="2">CtmTa7</strain>
    </source>
</reference>
<organism evidence="2">
    <name type="scientific">virus sp. ctmTa7</name>
    <dbReference type="NCBI Taxonomy" id="2828255"/>
    <lineage>
        <taxon>Viruses</taxon>
    </lineage>
</organism>
<evidence type="ECO:0000256" key="1">
    <source>
        <dbReference type="SAM" id="Phobius"/>
    </source>
</evidence>
<feature type="transmembrane region" description="Helical" evidence="1">
    <location>
        <begin position="6"/>
        <end position="25"/>
    </location>
</feature>
<accession>A0A8S5RBG7</accession>
<sequence>MINAIVWIVIGIVMFLYLFACCKVGSDADDWMDEKFNEENKNKKDDTHY</sequence>